<evidence type="ECO:0000313" key="4">
    <source>
        <dbReference type="Proteomes" id="UP000785783"/>
    </source>
</evidence>
<comment type="caution">
    <text evidence="3">The sequence shown here is derived from an EMBL/GenBank/DDBJ whole genome shotgun (WGS) entry which is preliminary data.</text>
</comment>
<dbReference type="Gene3D" id="3.40.50.720">
    <property type="entry name" value="NAD(P)-binding Rossmann-like Domain"/>
    <property type="match status" value="1"/>
</dbReference>
<dbReference type="PRINTS" id="PR00081">
    <property type="entry name" value="GDHRDH"/>
</dbReference>
<evidence type="ECO:0000313" key="3">
    <source>
        <dbReference type="EMBL" id="MBL6761657.1"/>
    </source>
</evidence>
<evidence type="ECO:0000256" key="1">
    <source>
        <dbReference type="ARBA" id="ARBA00006484"/>
    </source>
</evidence>
<reference evidence="3" key="1">
    <citation type="submission" date="2020-10" db="EMBL/GenBank/DDBJ databases">
        <title>Microbiome of the Black Sea water column analyzed by genome centric metagenomics.</title>
        <authorList>
            <person name="Cabello-Yeves P.J."/>
            <person name="Callieri C."/>
            <person name="Picazo A."/>
            <person name="Mehrshad M."/>
            <person name="Haro-Moreno J.M."/>
            <person name="Roda-Garcia J."/>
            <person name="Dzembekova N."/>
            <person name="Slabakova V."/>
            <person name="Slabakova N."/>
            <person name="Moncheva S."/>
            <person name="Rodriguez-Valera F."/>
        </authorList>
    </citation>
    <scope>NUCLEOTIDE SEQUENCE</scope>
    <source>
        <strain evidence="3">BS307-5m-G5</strain>
    </source>
</reference>
<dbReference type="AlphaFoldDB" id="A0A937HHB4"/>
<dbReference type="InterPro" id="IPR036291">
    <property type="entry name" value="NAD(P)-bd_dom_sf"/>
</dbReference>
<dbReference type="GO" id="GO:0016491">
    <property type="term" value="F:oxidoreductase activity"/>
    <property type="evidence" value="ECO:0007669"/>
    <property type="project" value="UniProtKB-KW"/>
</dbReference>
<proteinExistence type="inferred from homology"/>
<dbReference type="EMBL" id="JADHOK010000026">
    <property type="protein sequence ID" value="MBL6761657.1"/>
    <property type="molecule type" value="Genomic_DNA"/>
</dbReference>
<feature type="non-terminal residue" evidence="3">
    <location>
        <position position="117"/>
    </location>
</feature>
<protein>
    <submittedName>
        <fullName evidence="3">SDR family NAD(P)-dependent oxidoreductase</fullName>
    </submittedName>
</protein>
<sequence>MRLSGKKILLTGANGGLGRAIAATALNEGARVALSEKTPALAQAAKDALPEGADVVVLNAEVRDEAAVARMLADAIDQLGGLDGVVNNAAMLADDDGMPAETPLDSWQATLDTNLTG</sequence>
<dbReference type="PANTHER" id="PTHR43669">
    <property type="entry name" value="5-KETO-D-GLUCONATE 5-REDUCTASE"/>
    <property type="match status" value="1"/>
</dbReference>
<dbReference type="SUPFAM" id="SSF51735">
    <property type="entry name" value="NAD(P)-binding Rossmann-fold domains"/>
    <property type="match status" value="1"/>
</dbReference>
<dbReference type="CDD" id="cd05233">
    <property type="entry name" value="SDR_c"/>
    <property type="match status" value="1"/>
</dbReference>
<accession>A0A937HHB4</accession>
<evidence type="ECO:0000256" key="2">
    <source>
        <dbReference type="ARBA" id="ARBA00023002"/>
    </source>
</evidence>
<dbReference type="PANTHER" id="PTHR43669:SF3">
    <property type="entry name" value="ALCOHOL DEHYDROGENASE, PUTATIVE (AFU_ORTHOLOGUE AFUA_3G03445)-RELATED"/>
    <property type="match status" value="1"/>
</dbReference>
<name>A0A937HHB4_9PROT</name>
<keyword evidence="2" id="KW-0560">Oxidoreductase</keyword>
<organism evidence="3 4">
    <name type="scientific">PS1 clade bacterium</name>
    <dbReference type="NCBI Taxonomy" id="2175152"/>
    <lineage>
        <taxon>Bacteria</taxon>
        <taxon>Pseudomonadati</taxon>
        <taxon>Pseudomonadota</taxon>
        <taxon>Alphaproteobacteria</taxon>
        <taxon>PS1 clade</taxon>
    </lineage>
</organism>
<dbReference type="InterPro" id="IPR002347">
    <property type="entry name" value="SDR_fam"/>
</dbReference>
<comment type="similarity">
    <text evidence="1">Belongs to the short-chain dehydrogenases/reductases (SDR) family.</text>
</comment>
<gene>
    <name evidence="3" type="ORF">ISQ19_03060</name>
</gene>
<dbReference type="Proteomes" id="UP000785783">
    <property type="component" value="Unassembled WGS sequence"/>
</dbReference>
<dbReference type="Pfam" id="PF00106">
    <property type="entry name" value="adh_short"/>
    <property type="match status" value="1"/>
</dbReference>